<reference evidence="2" key="1">
    <citation type="journal article" date="2020" name="BMC Genomics">
        <title>Correction to: Identification and distribution of gene clusters required for synthesis of sphingolipid metabolism inhibitors in diverse species of the filamentous fungus Fusarium.</title>
        <authorList>
            <person name="Kim H.S."/>
            <person name="Lohmar J.M."/>
            <person name="Busman M."/>
            <person name="Brown D.W."/>
            <person name="Naumann T.A."/>
            <person name="Divon H.H."/>
            <person name="Lysoe E."/>
            <person name="Uhlig S."/>
            <person name="Proctor R.H."/>
        </authorList>
    </citation>
    <scope>NUCLEOTIDE SEQUENCE</scope>
    <source>
        <strain evidence="2">NRRL 20472</strain>
    </source>
</reference>
<feature type="compositionally biased region" description="Basic and acidic residues" evidence="1">
    <location>
        <begin position="84"/>
        <end position="95"/>
    </location>
</feature>
<gene>
    <name evidence="2" type="ORF">FSARC_6798</name>
</gene>
<dbReference type="OrthoDB" id="4837923at2759"/>
<organism evidence="2 3">
    <name type="scientific">Fusarium sarcochroum</name>
    <dbReference type="NCBI Taxonomy" id="1208366"/>
    <lineage>
        <taxon>Eukaryota</taxon>
        <taxon>Fungi</taxon>
        <taxon>Dikarya</taxon>
        <taxon>Ascomycota</taxon>
        <taxon>Pezizomycotina</taxon>
        <taxon>Sordariomycetes</taxon>
        <taxon>Hypocreomycetidae</taxon>
        <taxon>Hypocreales</taxon>
        <taxon>Nectriaceae</taxon>
        <taxon>Fusarium</taxon>
        <taxon>Fusarium lateritium species complex</taxon>
    </lineage>
</organism>
<protein>
    <submittedName>
        <fullName evidence="2">Uncharacterized protein</fullName>
    </submittedName>
</protein>
<sequence>MEGHDDDAARCLPKMPKLFTTPGPQPEVVLYSALANDSTTHGLVACDADDQDKKPPKPSKVFTIEEAQSSRDHTTLPPTPDVSVHSDGHVPDEAIQRLTNAANKARKLAAGSKHDRTRTPEENPIESGQTTPKVQDQPPQPLTRSRLKSIPEVKLYSLGAIYSRLKDSHEDSQDATIRSDSPIPADLDVGSISTFEAREASSEAEYPAYYIFDPRSGGSAYYMYQDADTDDDYKIEKVFFQLGSPKPGVRTYHIEASEKDQAGPRHSSHETLWRFNSSNIPAVVLDTESSTSLEAEDNTWEPLYAADEATQNIAKKVSDRLQKLRHLREHLHVINGKGQDVPEAKGLYLVGDKDIRDVVRIVLDETQMNEHACEPERTTTTESSESRPMPRLDENSKFILVPSPTTVDPATTISLPRTSYANINANDMQVHTQIRGAESDATTTVITRKSVAEITWAQAYPIDHDPNSTTHHRAVSDCCSPTHGGSRSCPDDRRQSHPTVAKGEFILRHYDTPKSTAEILADIMCNKSFEQQQRISDGTVITSFPRLFSRDCATDWLSPPTDAEDLNKPILSTLYHHAVDAHRGTDETISSDSPAESLKPVQCNSSLFGTNTFYSNSTKWATQDQGLSNILAAERRLSASLNADTQRRRSTQIAGIEEEILNTHDDLRPSLMDKIRQGSHKFFHRNHFRKSTGIPVATAEEDVPRENNAMRSRDSILRQVTPQPLRLDGSGIYEAMAGSRINALRQEGCTCSEDHQPHVCVDDLSSGRDNSTE</sequence>
<dbReference type="AlphaFoldDB" id="A0A8H4X8Y2"/>
<feature type="region of interest" description="Disordered" evidence="1">
    <location>
        <begin position="1"/>
        <end position="23"/>
    </location>
</feature>
<name>A0A8H4X8Y2_9HYPO</name>
<feature type="region of interest" description="Disordered" evidence="1">
    <location>
        <begin position="475"/>
        <end position="496"/>
    </location>
</feature>
<proteinExistence type="predicted"/>
<accession>A0A8H4X8Y2</accession>
<evidence type="ECO:0000256" key="1">
    <source>
        <dbReference type="SAM" id="MobiDB-lite"/>
    </source>
</evidence>
<evidence type="ECO:0000313" key="3">
    <source>
        <dbReference type="Proteomes" id="UP000622797"/>
    </source>
</evidence>
<dbReference type="Proteomes" id="UP000622797">
    <property type="component" value="Unassembled WGS sequence"/>
</dbReference>
<dbReference type="EMBL" id="JABEXW010000352">
    <property type="protein sequence ID" value="KAF4965404.1"/>
    <property type="molecule type" value="Genomic_DNA"/>
</dbReference>
<feature type="region of interest" description="Disordered" evidence="1">
    <location>
        <begin position="46"/>
        <end position="148"/>
    </location>
</feature>
<comment type="caution">
    <text evidence="2">The sequence shown here is derived from an EMBL/GenBank/DDBJ whole genome shotgun (WGS) entry which is preliminary data.</text>
</comment>
<evidence type="ECO:0000313" key="2">
    <source>
        <dbReference type="EMBL" id="KAF4965404.1"/>
    </source>
</evidence>
<reference evidence="2" key="2">
    <citation type="submission" date="2020-05" db="EMBL/GenBank/DDBJ databases">
        <authorList>
            <person name="Kim H.-S."/>
            <person name="Proctor R.H."/>
            <person name="Brown D.W."/>
        </authorList>
    </citation>
    <scope>NUCLEOTIDE SEQUENCE</scope>
    <source>
        <strain evidence="2">NRRL 20472</strain>
    </source>
</reference>
<keyword evidence="3" id="KW-1185">Reference proteome</keyword>
<feature type="compositionally biased region" description="Basic and acidic residues" evidence="1">
    <location>
        <begin position="112"/>
        <end position="121"/>
    </location>
</feature>